<dbReference type="AlphaFoldDB" id="A0A670IE41"/>
<keyword evidence="5" id="KW-0675">Receptor</keyword>
<evidence type="ECO:0000313" key="8">
    <source>
        <dbReference type="Ensembl" id="ENSPMRP00000009979.1"/>
    </source>
</evidence>
<dbReference type="PANTHER" id="PTHR46752:SF1">
    <property type="entry name" value="G-PROTEIN COUPLED RECEPTOR 39"/>
    <property type="match status" value="1"/>
</dbReference>
<feature type="transmembrane region" description="Helical" evidence="6">
    <location>
        <begin position="286"/>
        <end position="303"/>
    </location>
</feature>
<keyword evidence="4 6" id="KW-0472">Membrane</keyword>
<feature type="transmembrane region" description="Helical" evidence="6">
    <location>
        <begin position="223"/>
        <end position="242"/>
    </location>
</feature>
<reference evidence="8" key="3">
    <citation type="submission" date="2025-09" db="UniProtKB">
        <authorList>
            <consortium name="Ensembl"/>
        </authorList>
    </citation>
    <scope>IDENTIFICATION</scope>
</reference>
<evidence type="ECO:0000259" key="7">
    <source>
        <dbReference type="PROSITE" id="PS50262"/>
    </source>
</evidence>
<dbReference type="InterPro" id="IPR000276">
    <property type="entry name" value="GPCR_Rhodpsn"/>
</dbReference>
<comment type="similarity">
    <text evidence="5">Belongs to the G-protein coupled receptor 1 family.</text>
</comment>
<reference evidence="8 9" key="1">
    <citation type="journal article" date="2019" name="Proc. Natl. Acad. Sci. U.S.A.">
        <title>Regulatory changes in pterin and carotenoid genes underlie balanced color polymorphisms in the wall lizard.</title>
        <authorList>
            <person name="Andrade P."/>
            <person name="Pinho C."/>
            <person name="Perez I de Lanuza G."/>
            <person name="Afonso S."/>
            <person name="Brejcha J."/>
            <person name="Rubin C.J."/>
            <person name="Wallerman O."/>
            <person name="Pereira P."/>
            <person name="Sabatino S.J."/>
            <person name="Bellati A."/>
            <person name="Pellitteri-Rosa D."/>
            <person name="Bosakova Z."/>
            <person name="Bunikis I."/>
            <person name="Carretero M.A."/>
            <person name="Feiner N."/>
            <person name="Marsik P."/>
            <person name="Pauperio F."/>
            <person name="Salvi D."/>
            <person name="Soler L."/>
            <person name="While G.M."/>
            <person name="Uller T."/>
            <person name="Font E."/>
            <person name="Andersson L."/>
            <person name="Carneiro M."/>
        </authorList>
    </citation>
    <scope>NUCLEOTIDE SEQUENCE</scope>
</reference>
<dbReference type="GO" id="GO:0016020">
    <property type="term" value="C:membrane"/>
    <property type="evidence" value="ECO:0007669"/>
    <property type="project" value="UniProtKB-SubCell"/>
</dbReference>
<keyword evidence="3 6" id="KW-1133">Transmembrane helix</keyword>
<feature type="transmembrane region" description="Helical" evidence="6">
    <location>
        <begin position="72"/>
        <end position="95"/>
    </location>
</feature>
<accession>A0A670IE41</accession>
<evidence type="ECO:0000256" key="4">
    <source>
        <dbReference type="ARBA" id="ARBA00023136"/>
    </source>
</evidence>
<keyword evidence="5" id="KW-0297">G-protein coupled receptor</keyword>
<dbReference type="SUPFAM" id="SSF81321">
    <property type="entry name" value="Family A G protein-coupled receptor-like"/>
    <property type="match status" value="1"/>
</dbReference>
<dbReference type="PROSITE" id="PS50262">
    <property type="entry name" value="G_PROTEIN_RECEP_F1_2"/>
    <property type="match status" value="1"/>
</dbReference>
<comment type="subcellular location">
    <subcellularLocation>
        <location evidence="1">Membrane</location>
    </subcellularLocation>
</comment>
<keyword evidence="2 5" id="KW-0812">Transmembrane</keyword>
<reference evidence="8" key="2">
    <citation type="submission" date="2025-08" db="UniProtKB">
        <authorList>
            <consortium name="Ensembl"/>
        </authorList>
    </citation>
    <scope>IDENTIFICATION</scope>
</reference>
<keyword evidence="9" id="KW-1185">Reference proteome</keyword>
<name>A0A670IE41_PODMU</name>
<evidence type="ECO:0000256" key="1">
    <source>
        <dbReference type="ARBA" id="ARBA00004370"/>
    </source>
</evidence>
<organism evidence="8 9">
    <name type="scientific">Podarcis muralis</name>
    <name type="common">Wall lizard</name>
    <name type="synonym">Lacerta muralis</name>
    <dbReference type="NCBI Taxonomy" id="64176"/>
    <lineage>
        <taxon>Eukaryota</taxon>
        <taxon>Metazoa</taxon>
        <taxon>Chordata</taxon>
        <taxon>Craniata</taxon>
        <taxon>Vertebrata</taxon>
        <taxon>Euteleostomi</taxon>
        <taxon>Lepidosauria</taxon>
        <taxon>Squamata</taxon>
        <taxon>Bifurcata</taxon>
        <taxon>Unidentata</taxon>
        <taxon>Episquamata</taxon>
        <taxon>Laterata</taxon>
        <taxon>Lacertibaenia</taxon>
        <taxon>Lacertidae</taxon>
        <taxon>Podarcis</taxon>
    </lineage>
</organism>
<dbReference type="PANTHER" id="PTHR46752">
    <property type="entry name" value="G-PROTEIN COUPLED RECEPTOR 39"/>
    <property type="match status" value="1"/>
</dbReference>
<dbReference type="CDD" id="cd15135">
    <property type="entry name" value="7tmA_GPR39"/>
    <property type="match status" value="1"/>
</dbReference>
<protein>
    <submittedName>
        <fullName evidence="8">G protein-coupled receptor 39</fullName>
    </submittedName>
</protein>
<dbReference type="Pfam" id="PF00001">
    <property type="entry name" value="7tm_1"/>
    <property type="match status" value="1"/>
</dbReference>
<evidence type="ECO:0000256" key="3">
    <source>
        <dbReference type="ARBA" id="ARBA00022989"/>
    </source>
</evidence>
<dbReference type="PROSITE" id="PS00237">
    <property type="entry name" value="G_PROTEIN_RECEP_F1_1"/>
    <property type="match status" value="1"/>
</dbReference>
<sequence length="464" mass="52210">METGNSQQGCWDIIDETHIKEFEVDQWIKITLALIYVVIFVAGIVGNSVTIRTTKLLQKKGYLQKEVTDHMVSLACSDLLVLLLGMPVEFFSMIWTPFSTPQGNLACKLYCFLFEACSYATVLHVATLSFERYIAICHPFKFKAASGPCKVRILIAFVWITSVLVALPLLFAMGTEYPLEAIQGHRGLVPCSKPKPRHHMPNLMLNVTICTSLSSRWKAFQSGIFTAFIVYVVVLVSVAFMCRNMMKALMIHKQGTLAVRGERESQNQYLRKNENPDGRSSRKQTILFLGLIVASLAICWMPNQVRRIMAAARPKQDWTVPYFRAYITLLPIADTFFYLSSVVNPLLYNISSQQFRNVFVQVLRCRLTLEHANKQKLLRANLNSAADSGRSRHPLIFASSAMRKSSTKSANKGFLSTFQSETKPGCSLQKLSLESLELNVKTMPLETCTDPSPANQNGLCEHEL</sequence>
<dbReference type="Gene3D" id="1.20.1070.10">
    <property type="entry name" value="Rhodopsin 7-helix transmembrane proteins"/>
    <property type="match status" value="1"/>
</dbReference>
<dbReference type="PRINTS" id="PR00237">
    <property type="entry name" value="GPCRRHODOPSN"/>
</dbReference>
<dbReference type="Ensembl" id="ENSPMRT00000010635.1">
    <property type="protein sequence ID" value="ENSPMRP00000009979.1"/>
    <property type="gene ID" value="ENSPMRG00000006679.1"/>
</dbReference>
<feature type="transmembrane region" description="Helical" evidence="6">
    <location>
        <begin position="107"/>
        <end position="130"/>
    </location>
</feature>
<dbReference type="CTD" id="2863"/>
<feature type="transmembrane region" description="Helical" evidence="6">
    <location>
        <begin position="151"/>
        <end position="171"/>
    </location>
</feature>
<dbReference type="InterPro" id="IPR017452">
    <property type="entry name" value="GPCR_Rhodpsn_7TM"/>
</dbReference>
<feature type="transmembrane region" description="Helical" evidence="6">
    <location>
        <begin position="323"/>
        <end position="347"/>
    </location>
</feature>
<evidence type="ECO:0000313" key="9">
    <source>
        <dbReference type="Proteomes" id="UP000472272"/>
    </source>
</evidence>
<proteinExistence type="inferred from homology"/>
<evidence type="ECO:0000256" key="6">
    <source>
        <dbReference type="SAM" id="Phobius"/>
    </source>
</evidence>
<dbReference type="GO" id="GO:0004930">
    <property type="term" value="F:G protein-coupled receptor activity"/>
    <property type="evidence" value="ECO:0007669"/>
    <property type="project" value="UniProtKB-KW"/>
</dbReference>
<evidence type="ECO:0000256" key="2">
    <source>
        <dbReference type="ARBA" id="ARBA00022692"/>
    </source>
</evidence>
<dbReference type="GeneID" id="114604461"/>
<dbReference type="Proteomes" id="UP000472272">
    <property type="component" value="Chromosome 1"/>
</dbReference>
<evidence type="ECO:0000256" key="5">
    <source>
        <dbReference type="RuleBase" id="RU000688"/>
    </source>
</evidence>
<gene>
    <name evidence="8" type="primary">GPR39</name>
</gene>
<keyword evidence="5" id="KW-0807">Transducer</keyword>
<dbReference type="InterPro" id="IPR052676">
    <property type="entry name" value="Zinc-sensing_GPCR"/>
</dbReference>
<dbReference type="OMA" id="HNMTICT"/>
<feature type="domain" description="G-protein coupled receptors family 1 profile" evidence="7">
    <location>
        <begin position="46"/>
        <end position="348"/>
    </location>
</feature>
<dbReference type="RefSeq" id="XP_028600413.1">
    <property type="nucleotide sequence ID" value="XM_028744580.1"/>
</dbReference>
<feature type="transmembrane region" description="Helical" evidence="6">
    <location>
        <begin position="30"/>
        <end position="51"/>
    </location>
</feature>
<dbReference type="GeneTree" id="ENSGT01120000271823"/>